<evidence type="ECO:0000313" key="2">
    <source>
        <dbReference type="Proteomes" id="UP001165121"/>
    </source>
</evidence>
<dbReference type="AlphaFoldDB" id="A0A9W6XL25"/>
<dbReference type="OrthoDB" id="126875at2759"/>
<proteinExistence type="predicted"/>
<dbReference type="Proteomes" id="UP001165121">
    <property type="component" value="Unassembled WGS sequence"/>
</dbReference>
<comment type="caution">
    <text evidence="1">The sequence shown here is derived from an EMBL/GenBank/DDBJ whole genome shotgun (WGS) entry which is preliminary data.</text>
</comment>
<name>A0A9W6XL25_9STRA</name>
<evidence type="ECO:0000313" key="1">
    <source>
        <dbReference type="EMBL" id="GMF40605.1"/>
    </source>
</evidence>
<keyword evidence="2" id="KW-1185">Reference proteome</keyword>
<gene>
    <name evidence="1" type="ORF">Pfra01_001252000</name>
</gene>
<dbReference type="EMBL" id="BSXT01001260">
    <property type="protein sequence ID" value="GMF40605.1"/>
    <property type="molecule type" value="Genomic_DNA"/>
</dbReference>
<reference evidence="1" key="1">
    <citation type="submission" date="2023-04" db="EMBL/GenBank/DDBJ databases">
        <title>Phytophthora fragariaefolia NBRC 109709.</title>
        <authorList>
            <person name="Ichikawa N."/>
            <person name="Sato H."/>
            <person name="Tonouchi N."/>
        </authorList>
    </citation>
    <scope>NUCLEOTIDE SEQUENCE</scope>
    <source>
        <strain evidence="1">NBRC 109709</strain>
    </source>
</reference>
<sequence>MRVRVAHSAETAAKLAAFSELLLQVGEGRHEVNRQLGRDYKKLPRSMMIDESPEEKVDGDEVVAPGAILSGLKRRIDVMYPDVNNQVIATDEYLQTVPS</sequence>
<organism evidence="1 2">
    <name type="scientific">Phytophthora fragariaefolia</name>
    <dbReference type="NCBI Taxonomy" id="1490495"/>
    <lineage>
        <taxon>Eukaryota</taxon>
        <taxon>Sar</taxon>
        <taxon>Stramenopiles</taxon>
        <taxon>Oomycota</taxon>
        <taxon>Peronosporomycetes</taxon>
        <taxon>Peronosporales</taxon>
        <taxon>Peronosporaceae</taxon>
        <taxon>Phytophthora</taxon>
    </lineage>
</organism>
<accession>A0A9W6XL25</accession>
<protein>
    <submittedName>
        <fullName evidence="1">Unnamed protein product</fullName>
    </submittedName>
</protein>